<proteinExistence type="predicted"/>
<protein>
    <recommendedName>
        <fullName evidence="12">FHA domain-containing protein</fullName>
    </recommendedName>
</protein>
<dbReference type="SMART" id="SM00240">
    <property type="entry name" value="FHA"/>
    <property type="match status" value="1"/>
</dbReference>
<evidence type="ECO:0000256" key="1">
    <source>
        <dbReference type="ARBA" id="ARBA00022679"/>
    </source>
</evidence>
<gene>
    <name evidence="10" type="ORF">AMAG_03034</name>
</gene>
<evidence type="ECO:0000313" key="10">
    <source>
        <dbReference type="EMBL" id="KNE57309.1"/>
    </source>
</evidence>
<evidence type="ECO:0000256" key="5">
    <source>
        <dbReference type="ARBA" id="ARBA00022833"/>
    </source>
</evidence>
<evidence type="ECO:0000256" key="6">
    <source>
        <dbReference type="PROSITE-ProRule" id="PRU00175"/>
    </source>
</evidence>
<dbReference type="GO" id="GO:0006511">
    <property type="term" value="P:ubiquitin-dependent protein catabolic process"/>
    <property type="evidence" value="ECO:0007669"/>
    <property type="project" value="TreeGrafter"/>
</dbReference>
<dbReference type="Pfam" id="PF00498">
    <property type="entry name" value="FHA"/>
    <property type="match status" value="1"/>
</dbReference>
<feature type="region of interest" description="Disordered" evidence="7">
    <location>
        <begin position="371"/>
        <end position="410"/>
    </location>
</feature>
<dbReference type="PROSITE" id="PS50006">
    <property type="entry name" value="FHA_DOMAIN"/>
    <property type="match status" value="1"/>
</dbReference>
<dbReference type="GO" id="GO:0000151">
    <property type="term" value="C:ubiquitin ligase complex"/>
    <property type="evidence" value="ECO:0007669"/>
    <property type="project" value="TreeGrafter"/>
</dbReference>
<organism evidence="10 11">
    <name type="scientific">Allomyces macrogynus (strain ATCC 38327)</name>
    <name type="common">Allomyces javanicus var. macrogynus</name>
    <dbReference type="NCBI Taxonomy" id="578462"/>
    <lineage>
        <taxon>Eukaryota</taxon>
        <taxon>Fungi</taxon>
        <taxon>Fungi incertae sedis</taxon>
        <taxon>Blastocladiomycota</taxon>
        <taxon>Blastocladiomycetes</taxon>
        <taxon>Blastocladiales</taxon>
        <taxon>Blastocladiaceae</taxon>
        <taxon>Allomyces</taxon>
    </lineage>
</organism>
<evidence type="ECO:0000256" key="3">
    <source>
        <dbReference type="ARBA" id="ARBA00022771"/>
    </source>
</evidence>
<keyword evidence="5" id="KW-0862">Zinc</keyword>
<dbReference type="PANTHER" id="PTHR15067">
    <property type="entry name" value="E3 UBIQUITIN-PROTEIN LIGASE RNF8"/>
    <property type="match status" value="1"/>
</dbReference>
<keyword evidence="4" id="KW-0833">Ubl conjugation pathway</keyword>
<dbReference type="SUPFAM" id="SSF57850">
    <property type="entry name" value="RING/U-box"/>
    <property type="match status" value="1"/>
</dbReference>
<feature type="compositionally biased region" description="Basic and acidic residues" evidence="7">
    <location>
        <begin position="384"/>
        <end position="398"/>
    </location>
</feature>
<dbReference type="GO" id="GO:0061630">
    <property type="term" value="F:ubiquitin protein ligase activity"/>
    <property type="evidence" value="ECO:0007669"/>
    <property type="project" value="TreeGrafter"/>
</dbReference>
<dbReference type="GO" id="GO:0008270">
    <property type="term" value="F:zinc ion binding"/>
    <property type="evidence" value="ECO:0007669"/>
    <property type="project" value="UniProtKB-KW"/>
</dbReference>
<dbReference type="AlphaFoldDB" id="A0A0L0S4K7"/>
<dbReference type="InterPro" id="IPR008984">
    <property type="entry name" value="SMAD_FHA_dom_sf"/>
</dbReference>
<feature type="domain" description="FHA" evidence="8">
    <location>
        <begin position="54"/>
        <end position="110"/>
    </location>
</feature>
<dbReference type="Pfam" id="PF17123">
    <property type="entry name" value="zf-RING_11"/>
    <property type="match status" value="1"/>
</dbReference>
<dbReference type="Gene3D" id="2.60.200.20">
    <property type="match status" value="1"/>
</dbReference>
<evidence type="ECO:0000256" key="2">
    <source>
        <dbReference type="ARBA" id="ARBA00022723"/>
    </source>
</evidence>
<evidence type="ECO:0000313" key="11">
    <source>
        <dbReference type="Proteomes" id="UP000054350"/>
    </source>
</evidence>
<feature type="compositionally biased region" description="Polar residues" evidence="7">
    <location>
        <begin position="315"/>
        <end position="330"/>
    </location>
</feature>
<name>A0A0L0S4K7_ALLM3</name>
<dbReference type="VEuPathDB" id="FungiDB:AMAG_03034"/>
<evidence type="ECO:0000256" key="7">
    <source>
        <dbReference type="SAM" id="MobiDB-lite"/>
    </source>
</evidence>
<evidence type="ECO:0000256" key="4">
    <source>
        <dbReference type="ARBA" id="ARBA00022786"/>
    </source>
</evidence>
<dbReference type="Gene3D" id="3.30.40.10">
    <property type="entry name" value="Zinc/RING finger domain, C3HC4 (zinc finger)"/>
    <property type="match status" value="1"/>
</dbReference>
<dbReference type="InterPro" id="IPR013083">
    <property type="entry name" value="Znf_RING/FYVE/PHD"/>
</dbReference>
<evidence type="ECO:0008006" key="12">
    <source>
        <dbReference type="Google" id="ProtNLM"/>
    </source>
</evidence>
<reference evidence="10 11" key="1">
    <citation type="submission" date="2009-11" db="EMBL/GenBank/DDBJ databases">
        <title>Annotation of Allomyces macrogynus ATCC 38327.</title>
        <authorList>
            <consortium name="The Broad Institute Genome Sequencing Platform"/>
            <person name="Russ C."/>
            <person name="Cuomo C."/>
            <person name="Burger G."/>
            <person name="Gray M.W."/>
            <person name="Holland P.W.H."/>
            <person name="King N."/>
            <person name="Lang F.B.F."/>
            <person name="Roger A.J."/>
            <person name="Ruiz-Trillo I."/>
            <person name="Young S.K."/>
            <person name="Zeng Q."/>
            <person name="Gargeya S."/>
            <person name="Fitzgerald M."/>
            <person name="Haas B."/>
            <person name="Abouelleil A."/>
            <person name="Alvarado L."/>
            <person name="Arachchi H.M."/>
            <person name="Berlin A."/>
            <person name="Chapman S.B."/>
            <person name="Gearin G."/>
            <person name="Goldberg J."/>
            <person name="Griggs A."/>
            <person name="Gujja S."/>
            <person name="Hansen M."/>
            <person name="Heiman D."/>
            <person name="Howarth C."/>
            <person name="Larimer J."/>
            <person name="Lui A."/>
            <person name="MacDonald P.J.P."/>
            <person name="McCowen C."/>
            <person name="Montmayeur A."/>
            <person name="Murphy C."/>
            <person name="Neiman D."/>
            <person name="Pearson M."/>
            <person name="Priest M."/>
            <person name="Roberts A."/>
            <person name="Saif S."/>
            <person name="Shea T."/>
            <person name="Sisk P."/>
            <person name="Stolte C."/>
            <person name="Sykes S."/>
            <person name="Wortman J."/>
            <person name="Nusbaum C."/>
            <person name="Birren B."/>
        </authorList>
    </citation>
    <scope>NUCLEOTIDE SEQUENCE [LARGE SCALE GENOMIC DNA]</scope>
    <source>
        <strain evidence="10 11">ATCC 38327</strain>
    </source>
</reference>
<keyword evidence="2" id="KW-0479">Metal-binding</keyword>
<dbReference type="InterPro" id="IPR000253">
    <property type="entry name" value="FHA_dom"/>
</dbReference>
<dbReference type="Proteomes" id="UP000054350">
    <property type="component" value="Unassembled WGS sequence"/>
</dbReference>
<accession>A0A0L0S4K7</accession>
<dbReference type="GO" id="GO:0032153">
    <property type="term" value="C:cell division site"/>
    <property type="evidence" value="ECO:0007669"/>
    <property type="project" value="TreeGrafter"/>
</dbReference>
<dbReference type="PROSITE" id="PS50089">
    <property type="entry name" value="ZF_RING_2"/>
    <property type="match status" value="1"/>
</dbReference>
<dbReference type="SUPFAM" id="SSF49879">
    <property type="entry name" value="SMAD/FHA domain"/>
    <property type="match status" value="1"/>
</dbReference>
<dbReference type="GO" id="GO:0016567">
    <property type="term" value="P:protein ubiquitination"/>
    <property type="evidence" value="ECO:0007669"/>
    <property type="project" value="TreeGrafter"/>
</dbReference>
<reference evidence="11" key="2">
    <citation type="submission" date="2009-11" db="EMBL/GenBank/DDBJ databases">
        <title>The Genome Sequence of Allomyces macrogynus strain ATCC 38327.</title>
        <authorList>
            <consortium name="The Broad Institute Genome Sequencing Platform"/>
            <person name="Russ C."/>
            <person name="Cuomo C."/>
            <person name="Shea T."/>
            <person name="Young S.K."/>
            <person name="Zeng Q."/>
            <person name="Koehrsen M."/>
            <person name="Haas B."/>
            <person name="Borodovsky M."/>
            <person name="Guigo R."/>
            <person name="Alvarado L."/>
            <person name="Berlin A."/>
            <person name="Borenstein D."/>
            <person name="Chen Z."/>
            <person name="Engels R."/>
            <person name="Freedman E."/>
            <person name="Gellesch M."/>
            <person name="Goldberg J."/>
            <person name="Griggs A."/>
            <person name="Gujja S."/>
            <person name="Heiman D."/>
            <person name="Hepburn T."/>
            <person name="Howarth C."/>
            <person name="Jen D."/>
            <person name="Larson L."/>
            <person name="Lewis B."/>
            <person name="Mehta T."/>
            <person name="Park D."/>
            <person name="Pearson M."/>
            <person name="Roberts A."/>
            <person name="Saif S."/>
            <person name="Shenoy N."/>
            <person name="Sisk P."/>
            <person name="Stolte C."/>
            <person name="Sykes S."/>
            <person name="Walk T."/>
            <person name="White J."/>
            <person name="Yandava C."/>
            <person name="Burger G."/>
            <person name="Gray M.W."/>
            <person name="Holland P.W.H."/>
            <person name="King N."/>
            <person name="Lang F.B.F."/>
            <person name="Roger A.J."/>
            <person name="Ruiz-Trillo I."/>
            <person name="Lander E."/>
            <person name="Nusbaum C."/>
        </authorList>
    </citation>
    <scope>NUCLEOTIDE SEQUENCE [LARGE SCALE GENOMIC DNA]</scope>
    <source>
        <strain evidence="11">ATCC 38327</strain>
    </source>
</reference>
<dbReference type="InterPro" id="IPR001841">
    <property type="entry name" value="Znf_RING"/>
</dbReference>
<dbReference type="PANTHER" id="PTHR15067:SF7">
    <property type="entry name" value="E3 UBIQUITIN-PROTEIN LIGASE DMA1-RELATED"/>
    <property type="match status" value="1"/>
</dbReference>
<feature type="region of interest" description="Disordered" evidence="7">
    <location>
        <begin position="313"/>
        <end position="335"/>
    </location>
</feature>
<feature type="region of interest" description="Disordered" evidence="7">
    <location>
        <begin position="1"/>
        <end position="20"/>
    </location>
</feature>
<sequence>MADHAGAGSHAAQSNGAPAAEPAPTIRFIPYITDLHRGLNFPIVERKVPNGKVLKVKRFVEKGNVDFSDSIAFKSKVVSRQHGEIWTQGRKFFFRDTKSSSGTFINNVRIAPANSESPPIELHDGDIIQLGVDYQGRTEDIFRCVRIRIEVNREPYRNTAFRGQVVKALRAFAAATDTGDCCICLGPIAPFQALFIAPCCHTFHFKCSRPLLNTWPTFSCPLCRHYADLNASVSVENLSEFNDLDAEVPASPTGPGAASPPPEALAHGSNEHIASPLPNAATANPPDEQHLGVGHATAGPTNHLLAPLQAQLHATSQQSVTTSNGQSESGGASLGDVAGDVTGVAAAAADAVRPGSASNAALAPVGGAGHLTPRSLGAHSPTASHEDCGTPTSDKERGNMTAVDGGAGSAGAAAVAVAAVPVAEGNAARHDQVGARDD</sequence>
<keyword evidence="1" id="KW-0808">Transferase</keyword>
<dbReference type="SMART" id="SM00184">
    <property type="entry name" value="RING"/>
    <property type="match status" value="1"/>
</dbReference>
<keyword evidence="11" id="KW-1185">Reference proteome</keyword>
<evidence type="ECO:0000259" key="9">
    <source>
        <dbReference type="PROSITE" id="PS50089"/>
    </source>
</evidence>
<dbReference type="EMBL" id="GG745331">
    <property type="protein sequence ID" value="KNE57309.1"/>
    <property type="molecule type" value="Genomic_DNA"/>
</dbReference>
<feature type="region of interest" description="Disordered" evidence="7">
    <location>
        <begin position="245"/>
        <end position="301"/>
    </location>
</feature>
<dbReference type="OrthoDB" id="687730at2759"/>
<keyword evidence="3 6" id="KW-0863">Zinc-finger</keyword>
<evidence type="ECO:0000259" key="8">
    <source>
        <dbReference type="PROSITE" id="PS50006"/>
    </source>
</evidence>
<dbReference type="GO" id="GO:0005829">
    <property type="term" value="C:cytosol"/>
    <property type="evidence" value="ECO:0007669"/>
    <property type="project" value="TreeGrafter"/>
</dbReference>
<feature type="domain" description="RING-type" evidence="9">
    <location>
        <begin position="181"/>
        <end position="224"/>
    </location>
</feature>
<dbReference type="eggNOG" id="KOG3872">
    <property type="taxonomic scope" value="Eukaryota"/>
</dbReference>
<dbReference type="STRING" id="578462.A0A0L0S4K7"/>